<proteinExistence type="predicted"/>
<comment type="caution">
    <text evidence="2">The sequence shown here is derived from an EMBL/GenBank/DDBJ whole genome shotgun (WGS) entry which is preliminary data.</text>
</comment>
<dbReference type="EMBL" id="JXBC01000002">
    <property type="protein sequence ID" value="KIU12480.1"/>
    <property type="molecule type" value="Genomic_DNA"/>
</dbReference>
<evidence type="ECO:0000313" key="2">
    <source>
        <dbReference type="EMBL" id="KIU12480.1"/>
    </source>
</evidence>
<evidence type="ECO:0000313" key="3">
    <source>
        <dbReference type="Proteomes" id="UP000032247"/>
    </source>
</evidence>
<feature type="transmembrane region" description="Helical" evidence="1">
    <location>
        <begin position="20"/>
        <end position="38"/>
    </location>
</feature>
<keyword evidence="1" id="KW-0472">Membrane</keyword>
<evidence type="ECO:0000256" key="1">
    <source>
        <dbReference type="SAM" id="Phobius"/>
    </source>
</evidence>
<keyword evidence="1" id="KW-0812">Transmembrane</keyword>
<sequence length="48" mass="5506">MDILRKNKGCRDFLDSLKTAFFAVFFDYNVAGGAMLLIKQALFAHFLF</sequence>
<gene>
    <name evidence="2" type="ORF">SC09_Contig19orf00975</name>
</gene>
<accession>A0A0D1KUL1</accession>
<keyword evidence="1" id="KW-1133">Transmembrane helix</keyword>
<protein>
    <submittedName>
        <fullName evidence="2">Uncharacterized protein</fullName>
    </submittedName>
</protein>
<dbReference type="Proteomes" id="UP000032247">
    <property type="component" value="Unassembled WGS sequence"/>
</dbReference>
<dbReference type="AlphaFoldDB" id="A0A0D1KUL1"/>
<reference evidence="2 3" key="1">
    <citation type="submission" date="2014-12" db="EMBL/GenBank/DDBJ databases">
        <title>Comparative genome analysis of Bacillus coagulans HM-08, Clostridium butyricum HM-68, Bacillus subtilis HM-66 and Bacillus licheniformis BL-09.</title>
        <authorList>
            <person name="Zhang H."/>
        </authorList>
    </citation>
    <scope>NUCLEOTIDE SEQUENCE [LARGE SCALE GENOMIC DNA]</scope>
    <source>
        <strain evidence="2 3">HM-66</strain>
    </source>
</reference>
<name>A0A0D1KUL1_BACIU</name>
<organism evidence="2 3">
    <name type="scientific">Bacillus subtilis</name>
    <dbReference type="NCBI Taxonomy" id="1423"/>
    <lineage>
        <taxon>Bacteria</taxon>
        <taxon>Bacillati</taxon>
        <taxon>Bacillota</taxon>
        <taxon>Bacilli</taxon>
        <taxon>Bacillales</taxon>
        <taxon>Bacillaceae</taxon>
        <taxon>Bacillus</taxon>
    </lineage>
</organism>